<dbReference type="CDD" id="cd06291">
    <property type="entry name" value="PBP1_Qymf-like"/>
    <property type="match status" value="1"/>
</dbReference>
<dbReference type="SUPFAM" id="SSF47413">
    <property type="entry name" value="lambda repressor-like DNA-binding domains"/>
    <property type="match status" value="1"/>
</dbReference>
<keyword evidence="7" id="KW-1185">Reference proteome</keyword>
<dbReference type="Pfam" id="PF00356">
    <property type="entry name" value="LacI"/>
    <property type="match status" value="1"/>
</dbReference>
<dbReference type="AlphaFoldDB" id="A0A1I3VZ81"/>
<evidence type="ECO:0000256" key="2">
    <source>
        <dbReference type="ARBA" id="ARBA00023015"/>
    </source>
</evidence>
<dbReference type="SUPFAM" id="SSF53822">
    <property type="entry name" value="Periplasmic binding protein-like I"/>
    <property type="match status" value="1"/>
</dbReference>
<evidence type="ECO:0000256" key="1">
    <source>
        <dbReference type="ARBA" id="ARBA00022491"/>
    </source>
</evidence>
<gene>
    <name evidence="6" type="ORF">SAMN04488569_100547</name>
</gene>
<dbReference type="InterPro" id="IPR000843">
    <property type="entry name" value="HTH_LacI"/>
</dbReference>
<dbReference type="SMART" id="SM00354">
    <property type="entry name" value="HTH_LACI"/>
    <property type="match status" value="1"/>
</dbReference>
<dbReference type="Gene3D" id="3.40.50.2300">
    <property type="match status" value="2"/>
</dbReference>
<feature type="domain" description="HTH lacI-type" evidence="5">
    <location>
        <begin position="2"/>
        <end position="56"/>
    </location>
</feature>
<evidence type="ECO:0000313" key="6">
    <source>
        <dbReference type="EMBL" id="SFJ99526.1"/>
    </source>
</evidence>
<dbReference type="PANTHER" id="PTHR30146">
    <property type="entry name" value="LACI-RELATED TRANSCRIPTIONAL REPRESSOR"/>
    <property type="match status" value="1"/>
</dbReference>
<organism evidence="6 7">
    <name type="scientific">Marinilactibacillus piezotolerans</name>
    <dbReference type="NCBI Taxonomy" id="258723"/>
    <lineage>
        <taxon>Bacteria</taxon>
        <taxon>Bacillati</taxon>
        <taxon>Bacillota</taxon>
        <taxon>Bacilli</taxon>
        <taxon>Lactobacillales</taxon>
        <taxon>Carnobacteriaceae</taxon>
        <taxon>Marinilactibacillus</taxon>
    </lineage>
</organism>
<keyword evidence="4" id="KW-0804">Transcription</keyword>
<dbReference type="GO" id="GO:0000976">
    <property type="term" value="F:transcription cis-regulatory region binding"/>
    <property type="evidence" value="ECO:0007669"/>
    <property type="project" value="TreeGrafter"/>
</dbReference>
<protein>
    <submittedName>
        <fullName evidence="6">Transcriptional regulator, LacI family</fullName>
    </submittedName>
</protein>
<keyword evidence="1" id="KW-0678">Repressor</keyword>
<dbReference type="PROSITE" id="PS50932">
    <property type="entry name" value="HTH_LACI_2"/>
    <property type="match status" value="1"/>
</dbReference>
<dbReference type="InterPro" id="IPR046335">
    <property type="entry name" value="LacI/GalR-like_sensor"/>
</dbReference>
<reference evidence="7" key="1">
    <citation type="submission" date="2016-10" db="EMBL/GenBank/DDBJ databases">
        <authorList>
            <person name="Varghese N."/>
            <person name="Submissions S."/>
        </authorList>
    </citation>
    <scope>NUCLEOTIDE SEQUENCE [LARGE SCALE GENOMIC DNA]</scope>
    <source>
        <strain evidence="7">DSM 16108</strain>
    </source>
</reference>
<dbReference type="InterPro" id="IPR028082">
    <property type="entry name" value="Peripla_BP_I"/>
</dbReference>
<dbReference type="Gene3D" id="1.10.260.40">
    <property type="entry name" value="lambda repressor-like DNA-binding domains"/>
    <property type="match status" value="1"/>
</dbReference>
<dbReference type="RefSeq" id="WP_091895916.1">
    <property type="nucleotide sequence ID" value="NZ_FOSJ01000005.1"/>
</dbReference>
<sequence length="321" mass="36132">MTTIKDVAEFAGVSVATVSRTLNNSGYVGEESRKKVERAIKTLEYYPNEVARSLFQKTSKMIGLLLPDISNPYFPLLAKGVEDCAQEKGYMVILGNVEDNLEKESTYVKFFSQYNVSGVLSASAIQKDAKSSIPFVLLDRAMEKEDYSISTDDLLGGKLAARAIEETKAENVIVMAGPKKVPGANDRLTGNLQVLNHSNINYKIFETNTYQVDKAEKIARNLFETFENFDSVIASNDVFALAVMKEAMRRKYRIPEDLQIIGYDDMPFSRYMFPGLTTIAQPAYEVGYRGAEMLFNLIEKKSITQKKVILKPEFVQRETLR</sequence>
<dbReference type="Pfam" id="PF13377">
    <property type="entry name" value="Peripla_BP_3"/>
    <property type="match status" value="1"/>
</dbReference>
<evidence type="ECO:0000259" key="5">
    <source>
        <dbReference type="PROSITE" id="PS50932"/>
    </source>
</evidence>
<dbReference type="Proteomes" id="UP000199589">
    <property type="component" value="Unassembled WGS sequence"/>
</dbReference>
<keyword evidence="3" id="KW-0238">DNA-binding</keyword>
<proteinExistence type="predicted"/>
<evidence type="ECO:0000313" key="7">
    <source>
        <dbReference type="Proteomes" id="UP000199589"/>
    </source>
</evidence>
<name>A0A1I3VZ81_9LACT</name>
<evidence type="ECO:0000256" key="4">
    <source>
        <dbReference type="ARBA" id="ARBA00023163"/>
    </source>
</evidence>
<dbReference type="PANTHER" id="PTHR30146:SF95">
    <property type="entry name" value="RIBOSE OPERON REPRESSOR"/>
    <property type="match status" value="1"/>
</dbReference>
<dbReference type="CDD" id="cd01392">
    <property type="entry name" value="HTH_LacI"/>
    <property type="match status" value="1"/>
</dbReference>
<dbReference type="InterPro" id="IPR010982">
    <property type="entry name" value="Lambda_DNA-bd_dom_sf"/>
</dbReference>
<dbReference type="EMBL" id="FOSJ01000005">
    <property type="protein sequence ID" value="SFJ99526.1"/>
    <property type="molecule type" value="Genomic_DNA"/>
</dbReference>
<evidence type="ECO:0000256" key="3">
    <source>
        <dbReference type="ARBA" id="ARBA00023125"/>
    </source>
</evidence>
<accession>A0A1I3VZ81</accession>
<dbReference type="PRINTS" id="PR00036">
    <property type="entry name" value="HTHLACI"/>
</dbReference>
<dbReference type="GO" id="GO:0003700">
    <property type="term" value="F:DNA-binding transcription factor activity"/>
    <property type="evidence" value="ECO:0007669"/>
    <property type="project" value="TreeGrafter"/>
</dbReference>
<dbReference type="OrthoDB" id="9796186at2"/>
<keyword evidence="2" id="KW-0805">Transcription regulation</keyword>